<dbReference type="Gene3D" id="1.10.10.10">
    <property type="entry name" value="Winged helix-like DNA-binding domain superfamily/Winged helix DNA-binding domain"/>
    <property type="match status" value="1"/>
</dbReference>
<dbReference type="AlphaFoldDB" id="A0A1X6YA95"/>
<reference evidence="2 3" key="1">
    <citation type="submission" date="2017-03" db="EMBL/GenBank/DDBJ databases">
        <authorList>
            <person name="Afonso C.L."/>
            <person name="Miller P.J."/>
            <person name="Scott M.A."/>
            <person name="Spackman E."/>
            <person name="Goraichik I."/>
            <person name="Dimitrov K.M."/>
            <person name="Suarez D.L."/>
            <person name="Swayne D.E."/>
        </authorList>
    </citation>
    <scope>NUCLEOTIDE SEQUENCE [LARGE SCALE GENOMIC DNA]</scope>
    <source>
        <strain evidence="2 3">CECT 7450</strain>
    </source>
</reference>
<dbReference type="GO" id="GO:0003700">
    <property type="term" value="F:DNA-binding transcription factor activity"/>
    <property type="evidence" value="ECO:0007669"/>
    <property type="project" value="InterPro"/>
</dbReference>
<gene>
    <name evidence="2" type="ORF">ROA7450_00293</name>
</gene>
<dbReference type="GO" id="GO:0046686">
    <property type="term" value="P:response to cadmium ion"/>
    <property type="evidence" value="ECO:0007669"/>
    <property type="project" value="TreeGrafter"/>
</dbReference>
<sequence>MARIGAMISAPARAIMLTELFDGRALTMTELAGVAGVSASTASEHLAQLLEGGFVTREKSGRHNYYRLASPQIAHALEQLVAQTAHVNLADRPGKRPRTPIQQARMCYDHIAGHLGVAIADALVSNGALIPLDNDYELTPQGEALLGSFGADIPTLRHSKRLFARQCLDWSERRHHVAGVVGATIADLAFANGWIERARERRVLHVTPKGQSALKKHLGLNIKSSGDLLHP</sequence>
<keyword evidence="3" id="KW-1185">Reference proteome</keyword>
<dbReference type="GO" id="GO:0032791">
    <property type="term" value="F:lead ion binding"/>
    <property type="evidence" value="ECO:0007669"/>
    <property type="project" value="TreeGrafter"/>
</dbReference>
<dbReference type="CDD" id="cd00090">
    <property type="entry name" value="HTH_ARSR"/>
    <property type="match status" value="1"/>
</dbReference>
<organism evidence="2 3">
    <name type="scientific">Roseovarius albus</name>
    <dbReference type="NCBI Taxonomy" id="1247867"/>
    <lineage>
        <taxon>Bacteria</taxon>
        <taxon>Pseudomonadati</taxon>
        <taxon>Pseudomonadota</taxon>
        <taxon>Alphaproteobacteria</taxon>
        <taxon>Rhodobacterales</taxon>
        <taxon>Roseobacteraceae</taxon>
        <taxon>Roseovarius</taxon>
    </lineage>
</organism>
<dbReference type="GO" id="GO:0010288">
    <property type="term" value="P:response to lead ion"/>
    <property type="evidence" value="ECO:0007669"/>
    <property type="project" value="TreeGrafter"/>
</dbReference>
<evidence type="ECO:0000313" key="2">
    <source>
        <dbReference type="EMBL" id="SLN14629.1"/>
    </source>
</evidence>
<dbReference type="EMBL" id="FWFX01000001">
    <property type="protein sequence ID" value="SLN14629.1"/>
    <property type="molecule type" value="Genomic_DNA"/>
</dbReference>
<dbReference type="InterPro" id="IPR011991">
    <property type="entry name" value="ArsR-like_HTH"/>
</dbReference>
<dbReference type="PANTHER" id="PTHR39168">
    <property type="entry name" value="TRANSCRIPTIONAL REGULATOR-RELATED"/>
    <property type="match status" value="1"/>
</dbReference>
<evidence type="ECO:0000313" key="3">
    <source>
        <dbReference type="Proteomes" id="UP000193061"/>
    </source>
</evidence>
<dbReference type="InterPro" id="IPR001845">
    <property type="entry name" value="HTH_ArsR_DNA-bd_dom"/>
</dbReference>
<accession>A0A1X6YA95</accession>
<name>A0A1X6YA95_9RHOB</name>
<dbReference type="GO" id="GO:0097063">
    <property type="term" value="F:cadmium ion sensor activity"/>
    <property type="evidence" value="ECO:0007669"/>
    <property type="project" value="TreeGrafter"/>
</dbReference>
<feature type="domain" description="HTH arsR-type" evidence="1">
    <location>
        <begin position="1"/>
        <end position="88"/>
    </location>
</feature>
<dbReference type="Pfam" id="PF01022">
    <property type="entry name" value="HTH_5"/>
    <property type="match status" value="1"/>
</dbReference>
<dbReference type="SUPFAM" id="SSF46785">
    <property type="entry name" value="Winged helix' DNA-binding domain"/>
    <property type="match status" value="1"/>
</dbReference>
<evidence type="ECO:0000259" key="1">
    <source>
        <dbReference type="PROSITE" id="PS50987"/>
    </source>
</evidence>
<dbReference type="InterPro" id="IPR036390">
    <property type="entry name" value="WH_DNA-bd_sf"/>
</dbReference>
<dbReference type="SMART" id="SM00418">
    <property type="entry name" value="HTH_ARSR"/>
    <property type="match status" value="1"/>
</dbReference>
<dbReference type="PANTHER" id="PTHR39168:SF1">
    <property type="entry name" value="TRANSCRIPTIONAL REGULATORY PROTEIN"/>
    <property type="match status" value="1"/>
</dbReference>
<dbReference type="InterPro" id="IPR036388">
    <property type="entry name" value="WH-like_DNA-bd_sf"/>
</dbReference>
<dbReference type="GO" id="GO:0003677">
    <property type="term" value="F:DNA binding"/>
    <property type="evidence" value="ECO:0007669"/>
    <property type="project" value="TreeGrafter"/>
</dbReference>
<proteinExistence type="predicted"/>
<dbReference type="Proteomes" id="UP000193061">
    <property type="component" value="Unassembled WGS sequence"/>
</dbReference>
<dbReference type="PROSITE" id="PS50987">
    <property type="entry name" value="HTH_ARSR_2"/>
    <property type="match status" value="1"/>
</dbReference>
<protein>
    <submittedName>
        <fullName evidence="2">Helix-turn-helix domain protein</fullName>
    </submittedName>
</protein>
<dbReference type="InterPro" id="IPR052543">
    <property type="entry name" value="HTH_Metal-responsive_Reg"/>
</dbReference>